<dbReference type="Gene3D" id="3.60.10.10">
    <property type="entry name" value="Endonuclease/exonuclease/phosphatase"/>
    <property type="match status" value="1"/>
</dbReference>
<evidence type="ECO:0000256" key="3">
    <source>
        <dbReference type="ARBA" id="ARBA00022801"/>
    </source>
</evidence>
<dbReference type="GO" id="GO:0005929">
    <property type="term" value="C:cilium"/>
    <property type="evidence" value="ECO:0007669"/>
    <property type="project" value="UniProtKB-SubCell"/>
</dbReference>
<dbReference type="OrthoDB" id="2248459at2759"/>
<name>A0A1I8NDY6_MUSDO</name>
<feature type="region of interest" description="Disordered" evidence="7">
    <location>
        <begin position="1"/>
        <end position="78"/>
    </location>
</feature>
<dbReference type="FunFam" id="3.60.10.10:FF:000039">
    <property type="entry name" value="72 kDa inositol polyphosphate 5-phosphatase"/>
    <property type="match status" value="1"/>
</dbReference>
<dbReference type="InterPro" id="IPR053321">
    <property type="entry name" value="IPP-5-Phosphatase_Type_IV"/>
</dbReference>
<evidence type="ECO:0000256" key="1">
    <source>
        <dbReference type="ARBA" id="ARBA00004138"/>
    </source>
</evidence>
<dbReference type="InterPro" id="IPR000300">
    <property type="entry name" value="IPPc"/>
</dbReference>
<feature type="compositionally biased region" description="Polar residues" evidence="7">
    <location>
        <begin position="12"/>
        <end position="24"/>
    </location>
</feature>
<dbReference type="EC" id="3.1.3.36" evidence="2"/>
<dbReference type="SUPFAM" id="SSF56219">
    <property type="entry name" value="DNase I-like"/>
    <property type="match status" value="1"/>
</dbReference>
<dbReference type="STRING" id="7370.A0A1I8NDY6"/>
<keyword evidence="3" id="KW-0378">Hydrolase</keyword>
<organism evidence="9">
    <name type="scientific">Musca domestica</name>
    <name type="common">House fly</name>
    <dbReference type="NCBI Taxonomy" id="7370"/>
    <lineage>
        <taxon>Eukaryota</taxon>
        <taxon>Metazoa</taxon>
        <taxon>Ecdysozoa</taxon>
        <taxon>Arthropoda</taxon>
        <taxon>Hexapoda</taxon>
        <taxon>Insecta</taxon>
        <taxon>Pterygota</taxon>
        <taxon>Neoptera</taxon>
        <taxon>Endopterygota</taxon>
        <taxon>Diptera</taxon>
        <taxon>Brachycera</taxon>
        <taxon>Muscomorpha</taxon>
        <taxon>Muscoidea</taxon>
        <taxon>Muscidae</taxon>
        <taxon>Musca</taxon>
    </lineage>
</organism>
<reference evidence="11" key="2">
    <citation type="submission" date="2025-05" db="UniProtKB">
        <authorList>
            <consortium name="RefSeq"/>
        </authorList>
    </citation>
    <scope>IDENTIFICATION</scope>
    <source>
        <strain evidence="11">Aabys</strain>
        <tissue evidence="11">Whole body</tissue>
    </source>
</reference>
<gene>
    <name evidence="9" type="primary">101894948</name>
    <name evidence="11" type="synonym">LOC101894948</name>
</gene>
<sequence>MQRGSSEERIASANSSPRHSNKSAGSGLFGLLTKRSTKVEPHPSVEVEHNNKPANSGSGNNNYMSTSYDGGGSGHDTSFAKCNSEKKSPSLLNEAGNHVANKSKSHTLPNNVTPGDMMKDAANMEKSHSSGIINLHRKVKAGKNKSHIHRHSTDGSQSDGGGSTEVVLRKAPKHRSPNHNRFSHQFSLCCKAEKKPATPPVTVRYNSIPDAAQVVRRDNMSLSWTTADNASLSLNSSILNPNCSLQPPGGLATSANLTECASAPQSPVTGKPMTFPMVDSSYGSPSNSSLRSNLSDTPNGAGAVANGPIRPIAVQACRSRLRLKLYPPGKELPPFGAGFLPAEEGKVSAIKRATTPQHMSSPNIATQPEPAFTTEEAETQAIRFMSQDNMQLERQGSSTGLARQALMAAQVLSLIPTEKARERSYLDGRLGSSSLLGPSELNKVLPTKEVTIFVGTWNMNGQSPPKELNDFVLPSNVEHVPDIVAIGTQESSPDRFEWEVTIQETLGPSHVLFHSTTLGTLHLAVYMRRDLIWYCSAPEDASLSVRTGSAFRTKGAVAISFCLFGTSMLFVTSHLTAHQQKVKERVSDVKRIIHALDLPKNLNLRHKNKDVTQNFDNVFWCGDLNFRLGEPREKLLEWIQNTKFPLPSHLPHGYMHTDQLSSVLADGAAFRGFMEANITFPPTYKYDPGTQHFDTSSKQRAPAYTDRILYKYRQAQGLMMRRQSTVPGLPSPTPPFVQCLLYDSVPSIITSDHKPVWALFKTLIRAGTDSIPLAAGLFCRDIYLEGMKRRLNNHYSGSSAVCSIQ</sequence>
<feature type="compositionally biased region" description="Basic and acidic residues" evidence="7">
    <location>
        <begin position="37"/>
        <end position="51"/>
    </location>
</feature>
<dbReference type="eggNOG" id="KOG0565">
    <property type="taxonomic scope" value="Eukaryota"/>
</dbReference>
<feature type="region of interest" description="Disordered" evidence="7">
    <location>
        <begin position="142"/>
        <end position="164"/>
    </location>
</feature>
<keyword evidence="5" id="KW-0966">Cell projection</keyword>
<evidence type="ECO:0000256" key="2">
    <source>
        <dbReference type="ARBA" id="ARBA00013044"/>
    </source>
</evidence>
<dbReference type="Pfam" id="PF22669">
    <property type="entry name" value="Exo_endo_phos2"/>
    <property type="match status" value="1"/>
</dbReference>
<dbReference type="GO" id="GO:0004439">
    <property type="term" value="F:phosphatidylinositol-4,5-bisphosphate 5-phosphatase activity"/>
    <property type="evidence" value="ECO:0007669"/>
    <property type="project" value="UniProtKB-EC"/>
</dbReference>
<dbReference type="GO" id="GO:0046856">
    <property type="term" value="P:phosphatidylinositol dephosphorylation"/>
    <property type="evidence" value="ECO:0007669"/>
    <property type="project" value="InterPro"/>
</dbReference>
<feature type="compositionally biased region" description="Polar residues" evidence="7">
    <location>
        <begin position="52"/>
        <end position="68"/>
    </location>
</feature>
<evidence type="ECO:0000313" key="11">
    <source>
        <dbReference type="RefSeq" id="XP_058975642.1"/>
    </source>
</evidence>
<accession>A0A1I8NDY6</accession>
<comment type="subcellular location">
    <subcellularLocation>
        <location evidence="1">Cell projection</location>
        <location evidence="1">Cilium</location>
    </subcellularLocation>
</comment>
<dbReference type="SMART" id="SM00128">
    <property type="entry name" value="IPPc"/>
    <property type="match status" value="1"/>
</dbReference>
<dbReference type="EnsemblMetazoa" id="MDOA014197-RA">
    <property type="protein sequence ID" value="MDOA014197-PA"/>
    <property type="gene ID" value="MDOA014197"/>
</dbReference>
<proteinExistence type="predicted"/>
<evidence type="ECO:0000256" key="7">
    <source>
        <dbReference type="SAM" id="MobiDB-lite"/>
    </source>
</evidence>
<dbReference type="PANTHER" id="PTHR47039:SF1">
    <property type="entry name" value="INOSITOL POLYPHOSPHATE 5-PHOSPHATASE E"/>
    <property type="match status" value="1"/>
</dbReference>
<dbReference type="PANTHER" id="PTHR47039">
    <property type="entry name" value="INOSITOL POLYPHOSPHATE 5-PHOSPHATASE E"/>
    <property type="match status" value="1"/>
</dbReference>
<keyword evidence="10" id="KW-1185">Reference proteome</keyword>
<dbReference type="VEuPathDB" id="VectorBase:MDOA015047"/>
<feature type="domain" description="Inositol polyphosphate-related phosphatase" evidence="8">
    <location>
        <begin position="448"/>
        <end position="768"/>
    </location>
</feature>
<dbReference type="InterPro" id="IPR036691">
    <property type="entry name" value="Endo/exonu/phosph_ase_sf"/>
</dbReference>
<evidence type="ECO:0000256" key="6">
    <source>
        <dbReference type="ARBA" id="ARBA00075837"/>
    </source>
</evidence>
<evidence type="ECO:0000256" key="5">
    <source>
        <dbReference type="ARBA" id="ARBA00023273"/>
    </source>
</evidence>
<evidence type="ECO:0000313" key="10">
    <source>
        <dbReference type="Proteomes" id="UP001652621"/>
    </source>
</evidence>
<keyword evidence="4" id="KW-0443">Lipid metabolism</keyword>
<evidence type="ECO:0000256" key="4">
    <source>
        <dbReference type="ARBA" id="ARBA00023098"/>
    </source>
</evidence>
<reference evidence="9" key="1">
    <citation type="submission" date="2020-05" db="UniProtKB">
        <authorList>
            <consortium name="EnsemblMetazoa"/>
        </authorList>
    </citation>
    <scope>IDENTIFICATION</scope>
    <source>
        <strain evidence="9">Aabys</strain>
    </source>
</reference>
<dbReference type="Proteomes" id="UP001652621">
    <property type="component" value="Unplaced"/>
</dbReference>
<evidence type="ECO:0000259" key="8">
    <source>
        <dbReference type="SMART" id="SM00128"/>
    </source>
</evidence>
<feature type="compositionally biased region" description="Basic and acidic residues" evidence="7">
    <location>
        <begin position="1"/>
        <end position="10"/>
    </location>
</feature>
<protein>
    <recommendedName>
        <fullName evidence="2">phosphoinositide 5-phosphatase</fullName>
        <ecNumber evidence="2">3.1.3.36</ecNumber>
    </recommendedName>
    <alternativeName>
        <fullName evidence="6">Phosphatidylinositol 4,5-bisphosphate 5-phosphatase</fullName>
    </alternativeName>
</protein>
<dbReference type="RefSeq" id="XP_058975642.1">
    <property type="nucleotide sequence ID" value="XM_059119659.1"/>
</dbReference>
<dbReference type="EnsemblMetazoa" id="MDOA015047-RA">
    <property type="protein sequence ID" value="MDOA015047-PA"/>
    <property type="gene ID" value="MDOA015047"/>
</dbReference>
<dbReference type="AlphaFoldDB" id="A0A1I8NDY6"/>
<dbReference type="VEuPathDB" id="VectorBase:MDOA014197"/>
<evidence type="ECO:0000313" key="9">
    <source>
        <dbReference type="EnsemblMetazoa" id="MDOA015047-PA"/>
    </source>
</evidence>
<dbReference type="VEuPathDB" id="VectorBase:MDOMA2_016298"/>